<feature type="compositionally biased region" description="Polar residues" evidence="1">
    <location>
        <begin position="387"/>
        <end position="406"/>
    </location>
</feature>
<comment type="caution">
    <text evidence="2">The sequence shown here is derived from an EMBL/GenBank/DDBJ whole genome shotgun (WGS) entry which is preliminary data.</text>
</comment>
<feature type="region of interest" description="Disordered" evidence="1">
    <location>
        <begin position="574"/>
        <end position="610"/>
    </location>
</feature>
<feature type="compositionally biased region" description="Polar residues" evidence="1">
    <location>
        <begin position="274"/>
        <end position="284"/>
    </location>
</feature>
<feature type="compositionally biased region" description="Low complexity" evidence="1">
    <location>
        <begin position="337"/>
        <end position="360"/>
    </location>
</feature>
<name>A0A8J2PL44_9HEXA</name>
<proteinExistence type="predicted"/>
<feature type="compositionally biased region" description="Basic and acidic residues" evidence="1">
    <location>
        <begin position="1292"/>
        <end position="1301"/>
    </location>
</feature>
<keyword evidence="3" id="KW-1185">Reference proteome</keyword>
<feature type="compositionally biased region" description="Basic and acidic residues" evidence="1">
    <location>
        <begin position="318"/>
        <end position="328"/>
    </location>
</feature>
<feature type="compositionally biased region" description="Polar residues" evidence="1">
    <location>
        <begin position="190"/>
        <end position="204"/>
    </location>
</feature>
<feature type="compositionally biased region" description="Basic and acidic residues" evidence="1">
    <location>
        <begin position="214"/>
        <end position="228"/>
    </location>
</feature>
<feature type="compositionally biased region" description="Polar residues" evidence="1">
    <location>
        <begin position="295"/>
        <end position="311"/>
    </location>
</feature>
<feature type="region of interest" description="Disordered" evidence="1">
    <location>
        <begin position="658"/>
        <end position="678"/>
    </location>
</feature>
<gene>
    <name evidence="2" type="ORF">AFUS01_LOCUS28245</name>
</gene>
<reference evidence="2" key="1">
    <citation type="submission" date="2021-06" db="EMBL/GenBank/DDBJ databases">
        <authorList>
            <person name="Hodson N. C."/>
            <person name="Mongue J. A."/>
            <person name="Jaron S. K."/>
        </authorList>
    </citation>
    <scope>NUCLEOTIDE SEQUENCE</scope>
</reference>
<feature type="region of interest" description="Disordered" evidence="1">
    <location>
        <begin position="1276"/>
        <end position="1357"/>
    </location>
</feature>
<feature type="non-terminal residue" evidence="2">
    <location>
        <position position="1"/>
    </location>
</feature>
<protein>
    <submittedName>
        <fullName evidence="2">Uncharacterized protein</fullName>
    </submittedName>
</protein>
<feature type="region of interest" description="Disordered" evidence="1">
    <location>
        <begin position="752"/>
        <end position="848"/>
    </location>
</feature>
<accession>A0A8J2PL44</accession>
<feature type="region of interest" description="Disordered" evidence="1">
    <location>
        <begin position="168"/>
        <end position="406"/>
    </location>
</feature>
<feature type="compositionally biased region" description="Polar residues" evidence="1">
    <location>
        <begin position="790"/>
        <end position="807"/>
    </location>
</feature>
<dbReference type="EMBL" id="CAJVCH010400996">
    <property type="protein sequence ID" value="CAG7817694.1"/>
    <property type="molecule type" value="Genomic_DNA"/>
</dbReference>
<evidence type="ECO:0000256" key="1">
    <source>
        <dbReference type="SAM" id="MobiDB-lite"/>
    </source>
</evidence>
<dbReference type="Proteomes" id="UP000708208">
    <property type="component" value="Unassembled WGS sequence"/>
</dbReference>
<feature type="compositionally biased region" description="Basic residues" evidence="1">
    <location>
        <begin position="1282"/>
        <end position="1291"/>
    </location>
</feature>
<feature type="compositionally biased region" description="Basic residues" evidence="1">
    <location>
        <begin position="1451"/>
        <end position="1472"/>
    </location>
</feature>
<organism evidence="2 3">
    <name type="scientific">Allacma fusca</name>
    <dbReference type="NCBI Taxonomy" id="39272"/>
    <lineage>
        <taxon>Eukaryota</taxon>
        <taxon>Metazoa</taxon>
        <taxon>Ecdysozoa</taxon>
        <taxon>Arthropoda</taxon>
        <taxon>Hexapoda</taxon>
        <taxon>Collembola</taxon>
        <taxon>Symphypleona</taxon>
        <taxon>Sminthuridae</taxon>
        <taxon>Allacma</taxon>
    </lineage>
</organism>
<feature type="compositionally biased region" description="Polar residues" evidence="1">
    <location>
        <begin position="1320"/>
        <end position="1333"/>
    </location>
</feature>
<feature type="region of interest" description="Disordered" evidence="1">
    <location>
        <begin position="1384"/>
        <end position="1488"/>
    </location>
</feature>
<evidence type="ECO:0000313" key="2">
    <source>
        <dbReference type="EMBL" id="CAG7817694.1"/>
    </source>
</evidence>
<feature type="compositionally biased region" description="Basic and acidic residues" evidence="1">
    <location>
        <begin position="766"/>
        <end position="784"/>
    </location>
</feature>
<evidence type="ECO:0000313" key="3">
    <source>
        <dbReference type="Proteomes" id="UP000708208"/>
    </source>
</evidence>
<sequence length="1544" mass="171150">VSHHFIDEGRVAERGKDTKRSVNRLRLDEIRLNCQMKPKIARVPSPDITAFRTSRRPKNPVTVDKNLPVDTFVHSPQIALEPETFDVPSNEALAASIDLEIGKGSSLDDVVNSSAELLSMDLTYLDVGPISLTEDPQLELSGLLPSISNPTDIAREVLTCLANGDLNECEEKESDDRPDSNVEDSDESSGYDNESCVGSSTGDLTTEESESDYEEHIVGLNKLHENSRPAEQISSKKTSTFAEAETVSLDSCDEDVNETSNLRVRGDKNGSPHIPSNNPSSLETENSEPLIGSSDFCQFSPKNTSVSSPQKNPAAESSADKDSADYISDKSCPSQANSNKFKFSKSSPSPCSSPSPGSSKNELKSPKPSPWEATPPGESSPEKPDSSLPQATQSPDEFQKNNPSTNFSENFADYMSLSSLGSFGSSLYFSKETVPTLVTFKREVPLEGESDPFADMGINLEDLVQVCATPADIITDPSAPPLYPFPSPDGSQSFSISCDHDSHSCSAVENYDSIPVQSSTLSTSSGNLLLDNLGHLHKSVGTSPKSSALFGVPLVISAQRSTAVEISDCHVSSTQECSATPVRDDNTSCTSSPRKRHPSQIVTNRSDDESDDEVMFISRQQLVDPLARDIEEISEVAQEIIARSDDGPIESRNEIQSTTHASVENETNEIVPSSEQLNTPITLHPLTSTGNIHLKSSEKEILNYANEISLLDNADNPKLSQAQHVPVDSHCNKQLEKAKEVRLVVCSNDHSSNAKNSIEALSESQEESHIEVESLSSEPEKRNPVEGVASSISSTQKELTVVESIQSQKKRRPGPASKTRIVVKPTVPDSPKRTPVTTLMTSPKISEEASSTSATLEIATVKFSIPSKPDHLSVVPMKPLNASPCKSSRMWLYSAEHKLSLYGEGKFLVDREHLKNYEGNSIPVWRIWKTRKLLQKFVPIEIDGRCFHQGVDEFRLFPDVEDELYIKYQPIIFDVWIDTKSHQLGIYYSVIGSYPYLGYFPLTVHLHDDFKDFLQRMACRAMSDKVKRGVLVRKDNETFQDVINSHLKEIIVAECFPQAFPVEVLIQAIEYPRMINTRSQVKKNVSCCSCERMGRSKQSYFTAIFDGDLYDHITFHLTKKEGHGKQSALQFCRPCTKYLIAFHRIVHYKFWLFIAFRLQLRKLYLELKEGQKFHPDDVLKFLTGDFHFNKMCFYEFQAVYSEGCHCKDRLQKEIILLGKKQKGPSDPFRNTSDSTELIKTFQKSIKGLFCKSRNPQHVQAPTLCIETAKVTPVKTGLENQAKGRKQVKRKKLLDERQKQPETELPGSLQSKDLSQDQKKSTALKSGSHVVDNSSTKDCETRKAPTKKSRKRDLSKSDGKVLNSQLVASGQIETCETHETISVTAKKTKLSTSTGFVPNKAMLKQTTHLEPPDSTSSSSTRRSKSNKEKPSVATKNKARVASPSLNAMGPPPKRRKVQKKNKRQLLKSGKSTRGKIPACPTSSSRDSEMDMVIETTKEISEFMEQFQQVSDESTEDAVAKVSSHASLDRHGEGDVFELLSIEFVS</sequence>
<feature type="compositionally biased region" description="Polar residues" evidence="1">
    <location>
        <begin position="835"/>
        <end position="844"/>
    </location>
</feature>
<feature type="compositionally biased region" description="Polar residues" evidence="1">
    <location>
        <begin position="1384"/>
        <end position="1395"/>
    </location>
</feature>
<feature type="compositionally biased region" description="Polar residues" evidence="1">
    <location>
        <begin position="232"/>
        <end position="241"/>
    </location>
</feature>